<keyword evidence="2" id="KW-0224">Dipeptidase</keyword>
<dbReference type="InterPro" id="IPR008257">
    <property type="entry name" value="Pept_M19"/>
</dbReference>
<dbReference type="EC" id="3.4.13.-" evidence="2"/>
<organism evidence="2 3">
    <name type="scientific">Gordonia hydrophobica</name>
    <dbReference type="NCBI Taxonomy" id="40516"/>
    <lineage>
        <taxon>Bacteria</taxon>
        <taxon>Bacillati</taxon>
        <taxon>Actinomycetota</taxon>
        <taxon>Actinomycetes</taxon>
        <taxon>Mycobacteriales</taxon>
        <taxon>Gordoniaceae</taxon>
        <taxon>Gordonia</taxon>
    </lineage>
</organism>
<feature type="chain" id="PRO_5045977974" evidence="1">
    <location>
        <begin position="36"/>
        <end position="635"/>
    </location>
</feature>
<feature type="signal peptide" evidence="1">
    <location>
        <begin position="1"/>
        <end position="35"/>
    </location>
</feature>
<keyword evidence="3" id="KW-1185">Reference proteome</keyword>
<gene>
    <name evidence="2" type="ORF">RVF87_21170</name>
</gene>
<dbReference type="Pfam" id="PF01244">
    <property type="entry name" value="Peptidase_M19"/>
    <property type="match status" value="1"/>
</dbReference>
<evidence type="ECO:0000313" key="3">
    <source>
        <dbReference type="Proteomes" id="UP001479933"/>
    </source>
</evidence>
<reference evidence="2 3" key="1">
    <citation type="journal article" date="2023" name="Virus Evol.">
        <title>Computational host range prediction-The good, the bad, and the ugly.</title>
        <authorList>
            <person name="Howell A.A."/>
            <person name="Versoza C.J."/>
            <person name="Pfeifer S.P."/>
        </authorList>
    </citation>
    <scope>NUCLEOTIDE SEQUENCE [LARGE SCALE GENOMIC DNA]</scope>
    <source>
        <strain evidence="2 3">1610/1b</strain>
    </source>
</reference>
<keyword evidence="2" id="KW-0645">Protease</keyword>
<protein>
    <submittedName>
        <fullName evidence="2">Membrane dipeptidase</fullName>
        <ecNumber evidence="2">3.4.13.-</ecNumber>
    </submittedName>
</protein>
<sequence length="635" mass="68247">MTFASLCRSAGRLAAAALVAAALATAPSTPPAATADPGAPAYSLAGTCVRLADDARRPIIGRGPSTVKAAGLGEFLFYDTAGTVLTELAGSLVRRQQVSPKAVWTVERTATGYRMTSSSGLAQTVRLSPATGCRAFPEAQLNVAGAPHTGTDADGNLTGFVDSHAHLMAEQFLGGRFHCGTPFSPLGITYALTDCPDHRPGGWPAVGEQILSTPGPHDTHGWPTFRGWPRWDSLTHEQTYFRWLERAWRSGTRIVNNYFVQNRVLCEIYPLQDQPCDEMESVRIQHRMLLQLRDYVDAQAGGPGRGFLQLATSEAELRRLVAAGKLAVTMGIEISEPFGCRTSTGRPTCTEHDIDRGLDELHRLGVRQVILAHKFDNALGGARMDSDLTGVGVEIGQVYAGGGLWQTAPCTTALVDNQPPLGAPGQCNVRGLTPLGEHAVRAVVARRMVIDVDHLSVKSSTRVLDILAQLRYPGVVSSHSWTDPHNYRRILQAGGVVGLYASGALPGSNEKHDAGFVDLWRTVRSAAPAGAFFGLGYGPDMNGLGKQAPPIADTASPPVRYPIVMPDGTRVNKQRTGTRTFDVNRDGTAHYGLIPDWIESLRVSAGTDGAALVTDMYRAAEAYARLWHRVADYDR</sequence>
<keyword evidence="1" id="KW-0732">Signal</keyword>
<name>A0ABZ2U1L8_9ACTN</name>
<dbReference type="EMBL" id="CP136137">
    <property type="protein sequence ID" value="WYY07465.1"/>
    <property type="molecule type" value="Genomic_DNA"/>
</dbReference>
<evidence type="ECO:0000313" key="2">
    <source>
        <dbReference type="EMBL" id="WYY07465.1"/>
    </source>
</evidence>
<dbReference type="SUPFAM" id="SSF51556">
    <property type="entry name" value="Metallo-dependent hydrolases"/>
    <property type="match status" value="1"/>
</dbReference>
<accession>A0ABZ2U1L8</accession>
<proteinExistence type="predicted"/>
<evidence type="ECO:0000256" key="1">
    <source>
        <dbReference type="SAM" id="SignalP"/>
    </source>
</evidence>
<dbReference type="RefSeq" id="WP_244885394.1">
    <property type="nucleotide sequence ID" value="NZ_CP136137.1"/>
</dbReference>
<dbReference type="GO" id="GO:0016805">
    <property type="term" value="F:dipeptidase activity"/>
    <property type="evidence" value="ECO:0007669"/>
    <property type="project" value="UniProtKB-KW"/>
</dbReference>
<dbReference type="Gene3D" id="3.20.20.140">
    <property type="entry name" value="Metal-dependent hydrolases"/>
    <property type="match status" value="1"/>
</dbReference>
<dbReference type="Proteomes" id="UP001479933">
    <property type="component" value="Chromosome"/>
</dbReference>
<keyword evidence="2" id="KW-0378">Hydrolase</keyword>
<dbReference type="PROSITE" id="PS51365">
    <property type="entry name" value="RENAL_DIPEPTIDASE_2"/>
    <property type="match status" value="1"/>
</dbReference>
<dbReference type="InterPro" id="IPR032466">
    <property type="entry name" value="Metal_Hydrolase"/>
</dbReference>